<feature type="non-terminal residue" evidence="1">
    <location>
        <position position="1"/>
    </location>
</feature>
<sequence>EESFIIIQSYLYRVFYTYPLFLSQLNGGQFIVLCAVKNSINTSLLILCLATFPPKRSRRKEDPKSDVS</sequence>
<dbReference type="AlphaFoldDB" id="A0A0K2UFJ4"/>
<organism evidence="1">
    <name type="scientific">Lepeophtheirus salmonis</name>
    <name type="common">Salmon louse</name>
    <name type="synonym">Caligus salmonis</name>
    <dbReference type="NCBI Taxonomy" id="72036"/>
    <lineage>
        <taxon>Eukaryota</taxon>
        <taxon>Metazoa</taxon>
        <taxon>Ecdysozoa</taxon>
        <taxon>Arthropoda</taxon>
        <taxon>Crustacea</taxon>
        <taxon>Multicrustacea</taxon>
        <taxon>Hexanauplia</taxon>
        <taxon>Copepoda</taxon>
        <taxon>Siphonostomatoida</taxon>
        <taxon>Caligidae</taxon>
        <taxon>Lepeophtheirus</taxon>
    </lineage>
</organism>
<name>A0A0K2UFJ4_LEPSM</name>
<accession>A0A0K2UFJ4</accession>
<reference evidence="1" key="1">
    <citation type="submission" date="2014-05" db="EMBL/GenBank/DDBJ databases">
        <authorList>
            <person name="Chronopoulou M."/>
        </authorList>
    </citation>
    <scope>NUCLEOTIDE SEQUENCE</scope>
    <source>
        <tissue evidence="1">Whole organism</tissue>
    </source>
</reference>
<evidence type="ECO:0000313" key="1">
    <source>
        <dbReference type="EMBL" id="CDW37018.1"/>
    </source>
</evidence>
<dbReference type="EMBL" id="HACA01019657">
    <property type="protein sequence ID" value="CDW37018.1"/>
    <property type="molecule type" value="Transcribed_RNA"/>
</dbReference>
<protein>
    <submittedName>
        <fullName evidence="1">Uncharacterized protein</fullName>
    </submittedName>
</protein>
<proteinExistence type="predicted"/>